<dbReference type="PROSITE" id="PS50835">
    <property type="entry name" value="IG_LIKE"/>
    <property type="match status" value="1"/>
</dbReference>
<feature type="transmembrane region" description="Helical" evidence="10">
    <location>
        <begin position="180"/>
        <end position="201"/>
    </location>
</feature>
<organism evidence="13 14">
    <name type="scientific">Coilia grayii</name>
    <name type="common">Gray's grenadier anchovy</name>
    <dbReference type="NCBI Taxonomy" id="363190"/>
    <lineage>
        <taxon>Eukaryota</taxon>
        <taxon>Metazoa</taxon>
        <taxon>Chordata</taxon>
        <taxon>Craniata</taxon>
        <taxon>Vertebrata</taxon>
        <taxon>Euteleostomi</taxon>
        <taxon>Actinopterygii</taxon>
        <taxon>Neopterygii</taxon>
        <taxon>Teleostei</taxon>
        <taxon>Clupei</taxon>
        <taxon>Clupeiformes</taxon>
        <taxon>Clupeoidei</taxon>
        <taxon>Engraulidae</taxon>
        <taxon>Coilinae</taxon>
        <taxon>Coilia</taxon>
    </lineage>
</organism>
<dbReference type="AlphaFoldDB" id="A0ABD1IQH1"/>
<gene>
    <name evidence="13" type="ORF">ACEWY4_026741</name>
</gene>
<dbReference type="PANTHER" id="PTHR46608:SF3">
    <property type="entry name" value="T-CELL IMMUNOGLOBULIN AND MUCIN DOMAIN-CONTAINING PROTEIN 4"/>
    <property type="match status" value="1"/>
</dbReference>
<evidence type="ECO:0000256" key="9">
    <source>
        <dbReference type="ARBA" id="ARBA00038203"/>
    </source>
</evidence>
<accession>A0ABD1IQH1</accession>
<comment type="caution">
    <text evidence="13">The sequence shown here is derived from an EMBL/GenBank/DDBJ whole genome shotgun (WGS) entry which is preliminary data.</text>
</comment>
<feature type="domain" description="Ig-like" evidence="12">
    <location>
        <begin position="29"/>
        <end position="112"/>
    </location>
</feature>
<evidence type="ECO:0000256" key="8">
    <source>
        <dbReference type="ARBA" id="ARBA00023319"/>
    </source>
</evidence>
<keyword evidence="2 10" id="KW-0812">Transmembrane</keyword>
<dbReference type="Gene3D" id="2.60.40.10">
    <property type="entry name" value="Immunoglobulins"/>
    <property type="match status" value="1"/>
</dbReference>
<evidence type="ECO:0000256" key="6">
    <source>
        <dbReference type="ARBA" id="ARBA00023157"/>
    </source>
</evidence>
<dbReference type="SMART" id="SM00409">
    <property type="entry name" value="IG"/>
    <property type="match status" value="1"/>
</dbReference>
<proteinExistence type="inferred from homology"/>
<keyword evidence="7" id="KW-0325">Glycoprotein</keyword>
<dbReference type="Pfam" id="PF07686">
    <property type="entry name" value="V-set"/>
    <property type="match status" value="1"/>
</dbReference>
<sequence>MSCLFLTCCVLLVLLFEVQSITTVIGVVGQTVTLSCKYDAKSHLTTSICWGRGEVPWSKCSYTVLATDDEGNLIYTESERYQLRGKLEDGDVSLSIKNVQQDDSGIYGCRVELPGWFNDLKINIHLIIIKGPESPNLITTPVVPTPAAFDENLSIREDYDEPVVNSVNSKENALFWPQNIARIAVVTIMTVTTPVLIYGLYSKARHNFSADRKYLLSYSRTEGWSA</sequence>
<dbReference type="EMBL" id="JBHFQA010000024">
    <property type="protein sequence ID" value="KAL2077237.1"/>
    <property type="molecule type" value="Genomic_DNA"/>
</dbReference>
<evidence type="ECO:0000259" key="12">
    <source>
        <dbReference type="PROSITE" id="PS50835"/>
    </source>
</evidence>
<feature type="chain" id="PRO_5044778698" description="Ig-like domain-containing protein" evidence="11">
    <location>
        <begin position="21"/>
        <end position="226"/>
    </location>
</feature>
<protein>
    <recommendedName>
        <fullName evidence="12">Ig-like domain-containing protein</fullName>
    </recommendedName>
</protein>
<keyword evidence="6" id="KW-1015">Disulfide bond</keyword>
<evidence type="ECO:0000313" key="13">
    <source>
        <dbReference type="EMBL" id="KAL2077237.1"/>
    </source>
</evidence>
<dbReference type="Proteomes" id="UP001591681">
    <property type="component" value="Unassembled WGS sequence"/>
</dbReference>
<evidence type="ECO:0000313" key="14">
    <source>
        <dbReference type="Proteomes" id="UP001591681"/>
    </source>
</evidence>
<dbReference type="SUPFAM" id="SSF48726">
    <property type="entry name" value="Immunoglobulin"/>
    <property type="match status" value="1"/>
</dbReference>
<evidence type="ECO:0000256" key="10">
    <source>
        <dbReference type="SAM" id="Phobius"/>
    </source>
</evidence>
<comment type="subcellular location">
    <subcellularLocation>
        <location evidence="1">Membrane</location>
        <topology evidence="1">Single-pass type I membrane protein</topology>
    </subcellularLocation>
</comment>
<evidence type="ECO:0000256" key="11">
    <source>
        <dbReference type="SAM" id="SignalP"/>
    </source>
</evidence>
<reference evidence="13 14" key="1">
    <citation type="submission" date="2024-09" db="EMBL/GenBank/DDBJ databases">
        <title>A chromosome-level genome assembly of Gray's grenadier anchovy, Coilia grayii.</title>
        <authorList>
            <person name="Fu Z."/>
        </authorList>
    </citation>
    <scope>NUCLEOTIDE SEQUENCE [LARGE SCALE GENOMIC DNA]</scope>
    <source>
        <strain evidence="13">G4</strain>
        <tissue evidence="13">Muscle</tissue>
    </source>
</reference>
<name>A0ABD1IQH1_9TELE</name>
<dbReference type="InterPro" id="IPR003599">
    <property type="entry name" value="Ig_sub"/>
</dbReference>
<dbReference type="InterPro" id="IPR013783">
    <property type="entry name" value="Ig-like_fold"/>
</dbReference>
<dbReference type="GO" id="GO:0016020">
    <property type="term" value="C:membrane"/>
    <property type="evidence" value="ECO:0007669"/>
    <property type="project" value="UniProtKB-SubCell"/>
</dbReference>
<dbReference type="InterPro" id="IPR013106">
    <property type="entry name" value="Ig_V-set"/>
</dbReference>
<keyword evidence="8" id="KW-0393">Immunoglobulin domain</keyword>
<dbReference type="InterPro" id="IPR036179">
    <property type="entry name" value="Ig-like_dom_sf"/>
</dbReference>
<feature type="signal peptide" evidence="11">
    <location>
        <begin position="1"/>
        <end position="20"/>
    </location>
</feature>
<dbReference type="InterPro" id="IPR007110">
    <property type="entry name" value="Ig-like_dom"/>
</dbReference>
<evidence type="ECO:0000256" key="2">
    <source>
        <dbReference type="ARBA" id="ARBA00022692"/>
    </source>
</evidence>
<keyword evidence="3 11" id="KW-0732">Signal</keyword>
<dbReference type="PANTHER" id="PTHR46608">
    <property type="entry name" value="T-CELL IMMUNOGLOBULIN AND MUCIN DOMAIN-CONTAINING PROTEIN 4"/>
    <property type="match status" value="1"/>
</dbReference>
<evidence type="ECO:0000256" key="1">
    <source>
        <dbReference type="ARBA" id="ARBA00004479"/>
    </source>
</evidence>
<keyword evidence="14" id="KW-1185">Reference proteome</keyword>
<evidence type="ECO:0000256" key="7">
    <source>
        <dbReference type="ARBA" id="ARBA00023180"/>
    </source>
</evidence>
<evidence type="ECO:0000256" key="3">
    <source>
        <dbReference type="ARBA" id="ARBA00022729"/>
    </source>
</evidence>
<evidence type="ECO:0000256" key="4">
    <source>
        <dbReference type="ARBA" id="ARBA00022989"/>
    </source>
</evidence>
<keyword evidence="4 10" id="KW-1133">Transmembrane helix</keyword>
<dbReference type="FunFam" id="2.60.40.10:FF:000774">
    <property type="entry name" value="Hepatitis A virus cellular receptor 1"/>
    <property type="match status" value="1"/>
</dbReference>
<keyword evidence="5 10" id="KW-0472">Membrane</keyword>
<comment type="similarity">
    <text evidence="9">Belongs to the immunoglobulin superfamily. TIM family.</text>
</comment>
<evidence type="ECO:0000256" key="5">
    <source>
        <dbReference type="ARBA" id="ARBA00023136"/>
    </source>
</evidence>